<evidence type="ECO:0000256" key="1">
    <source>
        <dbReference type="SAM" id="MobiDB-lite"/>
    </source>
</evidence>
<gene>
    <name evidence="2" type="ORF">chiPu_0021786</name>
</gene>
<proteinExistence type="predicted"/>
<dbReference type="OrthoDB" id="9535405at2759"/>
<evidence type="ECO:0000313" key="2">
    <source>
        <dbReference type="EMBL" id="GCC19204.1"/>
    </source>
</evidence>
<accession>A0A401RM90</accession>
<dbReference type="STRING" id="137246.A0A401RM90"/>
<organism evidence="2 3">
    <name type="scientific">Chiloscyllium punctatum</name>
    <name type="common">Brownbanded bambooshark</name>
    <name type="synonym">Hemiscyllium punctatum</name>
    <dbReference type="NCBI Taxonomy" id="137246"/>
    <lineage>
        <taxon>Eukaryota</taxon>
        <taxon>Metazoa</taxon>
        <taxon>Chordata</taxon>
        <taxon>Craniata</taxon>
        <taxon>Vertebrata</taxon>
        <taxon>Chondrichthyes</taxon>
        <taxon>Elasmobranchii</taxon>
        <taxon>Galeomorphii</taxon>
        <taxon>Galeoidea</taxon>
        <taxon>Orectolobiformes</taxon>
        <taxon>Hemiscylliidae</taxon>
        <taxon>Chiloscyllium</taxon>
    </lineage>
</organism>
<feature type="compositionally biased region" description="Polar residues" evidence="1">
    <location>
        <begin position="428"/>
        <end position="440"/>
    </location>
</feature>
<name>A0A401RM90_CHIPU</name>
<evidence type="ECO:0000313" key="3">
    <source>
        <dbReference type="Proteomes" id="UP000287033"/>
    </source>
</evidence>
<feature type="region of interest" description="Disordered" evidence="1">
    <location>
        <begin position="77"/>
        <end position="114"/>
    </location>
</feature>
<feature type="region of interest" description="Disordered" evidence="1">
    <location>
        <begin position="354"/>
        <end position="392"/>
    </location>
</feature>
<feature type="compositionally biased region" description="Gly residues" evidence="1">
    <location>
        <begin position="571"/>
        <end position="581"/>
    </location>
</feature>
<feature type="compositionally biased region" description="Polar residues" evidence="1">
    <location>
        <begin position="85"/>
        <end position="99"/>
    </location>
</feature>
<comment type="caution">
    <text evidence="2">The sequence shown here is derived from an EMBL/GenBank/DDBJ whole genome shotgun (WGS) entry which is preliminary data.</text>
</comment>
<feature type="compositionally biased region" description="Basic and acidic residues" evidence="1">
    <location>
        <begin position="105"/>
        <end position="114"/>
    </location>
</feature>
<keyword evidence="3" id="KW-1185">Reference proteome</keyword>
<dbReference type="AlphaFoldDB" id="A0A401RM90"/>
<feature type="region of interest" description="Disordered" evidence="1">
    <location>
        <begin position="496"/>
        <end position="590"/>
    </location>
</feature>
<dbReference type="Proteomes" id="UP000287033">
    <property type="component" value="Unassembled WGS sequence"/>
</dbReference>
<dbReference type="EMBL" id="BEZZ01004814">
    <property type="protein sequence ID" value="GCC19204.1"/>
    <property type="molecule type" value="Genomic_DNA"/>
</dbReference>
<protein>
    <submittedName>
        <fullName evidence="2">Uncharacterized protein</fullName>
    </submittedName>
</protein>
<dbReference type="OMA" id="SDIMADN"/>
<reference evidence="2 3" key="1">
    <citation type="journal article" date="2018" name="Nat. Ecol. Evol.">
        <title>Shark genomes provide insights into elasmobranch evolution and the origin of vertebrates.</title>
        <authorList>
            <person name="Hara Y"/>
            <person name="Yamaguchi K"/>
            <person name="Onimaru K"/>
            <person name="Kadota M"/>
            <person name="Koyanagi M"/>
            <person name="Keeley SD"/>
            <person name="Tatsumi K"/>
            <person name="Tanaka K"/>
            <person name="Motone F"/>
            <person name="Kageyama Y"/>
            <person name="Nozu R"/>
            <person name="Adachi N"/>
            <person name="Nishimura O"/>
            <person name="Nakagawa R"/>
            <person name="Tanegashima C"/>
            <person name="Kiyatake I"/>
            <person name="Matsumoto R"/>
            <person name="Murakumo K"/>
            <person name="Nishida K"/>
            <person name="Terakita A"/>
            <person name="Kuratani S"/>
            <person name="Sato K"/>
            <person name="Hyodo S Kuraku.S."/>
        </authorList>
    </citation>
    <scope>NUCLEOTIDE SEQUENCE [LARGE SCALE GENOMIC DNA]</scope>
</reference>
<sequence>MESPGWGSPDPQSTRLLYNKGRRLLRQIQELTEPPGGSEPTCGLLECLLREGSPTEPRGTRLRHLLLADEIAGPQGAGFGVLTPPQETGSLPTPSSWTPGQAVAESEREPRGGRDSILSKAMVAAGIPTVLDRGASAPTQAFRKVAASGRVTFNLSAAAQGPTWKWRAPCSSRTPDVASTSSSFHSRLPFGHGRRPSASLPIANNSSPVASPCSGPRFLRHPLLDHRTLYSMAAKEEEELTGGASDAMLEAQDGSCSDLLSVSQDGGCSDLLSDTQDGGCSDLLSDTQDGGCSDLLSETQDGGCSDLLSDTQDGSCRELLSDTQDGGCSDLLSETQDGGCSDLLSDTQDGSCRELLSDTQDGGMMAGTQDGDCSDMMSDTQDGGMMAGTQDGSCRDLLSDTQDGESVDVVKGAQDGGHAEMMVDTRDGSGSNLASDTQDGSPVDMMADPPEGEPVDMMTECQDGGSSDLVADSQDGGSCDAFCASSPHLSEDFGQEAFYTPEGSPSDVEGDIDPEAQMARLGEDEEEEEEPGGSGVLPGLGALNTISGRPAQLASRSIKDEGGSQASGSSRSGGGSEGRAGGSTKEGADDVYTEIHQDMFSKAFLFNKFMKQGRFQRKPSNQSGN</sequence>
<feature type="region of interest" description="Disordered" evidence="1">
    <location>
        <begin position="425"/>
        <end position="448"/>
    </location>
</feature>